<gene>
    <name evidence="1" type="ORF">ACPOL_3311</name>
</gene>
<sequence length="45" mass="4773">MLSYLGVNGEPVGIAQRSSNLSGFVVGDSFLAHFYIPQPAGFSNK</sequence>
<accession>A0A2Z5G0H6</accession>
<name>A0A2Z5G0H6_9BACT</name>
<organism evidence="1 2">
    <name type="scientific">Acidisarcina polymorpha</name>
    <dbReference type="NCBI Taxonomy" id="2211140"/>
    <lineage>
        <taxon>Bacteria</taxon>
        <taxon>Pseudomonadati</taxon>
        <taxon>Acidobacteriota</taxon>
        <taxon>Terriglobia</taxon>
        <taxon>Terriglobales</taxon>
        <taxon>Acidobacteriaceae</taxon>
        <taxon>Acidisarcina</taxon>
    </lineage>
</organism>
<dbReference type="AlphaFoldDB" id="A0A2Z5G0H6"/>
<reference evidence="1 2" key="1">
    <citation type="journal article" date="2018" name="Front. Microbiol.">
        <title>Hydrolytic Capabilities as a Key to Environmental Success: Chitinolytic and Cellulolytic Acidobacteria From Acidic Sub-arctic Soils and Boreal Peatlands.</title>
        <authorList>
            <person name="Belova S.E."/>
            <person name="Ravin N.V."/>
            <person name="Pankratov T.A."/>
            <person name="Rakitin A.L."/>
            <person name="Ivanova A.A."/>
            <person name="Beletsky A.V."/>
            <person name="Mardanov A.V."/>
            <person name="Sinninghe Damste J.S."/>
            <person name="Dedysh S.N."/>
        </authorList>
    </citation>
    <scope>NUCLEOTIDE SEQUENCE [LARGE SCALE GENOMIC DNA]</scope>
    <source>
        <strain evidence="1 2">SBC82</strain>
    </source>
</reference>
<dbReference type="KEGG" id="abas:ACPOL_3311"/>
<proteinExistence type="predicted"/>
<keyword evidence="2" id="KW-1185">Reference proteome</keyword>
<dbReference type="Proteomes" id="UP000253606">
    <property type="component" value="Chromosome"/>
</dbReference>
<evidence type="ECO:0000313" key="1">
    <source>
        <dbReference type="EMBL" id="AXC12602.1"/>
    </source>
</evidence>
<evidence type="ECO:0000313" key="2">
    <source>
        <dbReference type="Proteomes" id="UP000253606"/>
    </source>
</evidence>
<protein>
    <submittedName>
        <fullName evidence="1">Uncharacterized protein</fullName>
    </submittedName>
</protein>
<dbReference type="EMBL" id="CP030840">
    <property type="protein sequence ID" value="AXC12602.1"/>
    <property type="molecule type" value="Genomic_DNA"/>
</dbReference>